<keyword evidence="5" id="KW-0349">Heme</keyword>
<keyword evidence="9 13" id="KW-1133">Transmembrane helix</keyword>
<evidence type="ECO:0000259" key="14">
    <source>
        <dbReference type="Pfam" id="PF01292"/>
    </source>
</evidence>
<feature type="transmembrane region" description="Helical" evidence="13">
    <location>
        <begin position="141"/>
        <end position="162"/>
    </location>
</feature>
<evidence type="ECO:0000256" key="11">
    <source>
        <dbReference type="ARBA" id="ARBA00023136"/>
    </source>
</evidence>
<evidence type="ECO:0000256" key="10">
    <source>
        <dbReference type="ARBA" id="ARBA00023004"/>
    </source>
</evidence>
<evidence type="ECO:0000256" key="8">
    <source>
        <dbReference type="ARBA" id="ARBA00022982"/>
    </source>
</evidence>
<name>A0A2A2EYZ2_9GAMM</name>
<keyword evidence="11 13" id="KW-0472">Membrane</keyword>
<keyword evidence="8" id="KW-0249">Electron transport</keyword>
<evidence type="ECO:0000256" key="5">
    <source>
        <dbReference type="ARBA" id="ARBA00022617"/>
    </source>
</evidence>
<keyword evidence="16" id="KW-1185">Reference proteome</keyword>
<evidence type="ECO:0000256" key="9">
    <source>
        <dbReference type="ARBA" id="ARBA00022989"/>
    </source>
</evidence>
<feature type="transmembrane region" description="Helical" evidence="13">
    <location>
        <begin position="88"/>
        <end position="110"/>
    </location>
</feature>
<keyword evidence="10" id="KW-0408">Iron</keyword>
<feature type="domain" description="Cytochrome b561 bacterial/Ni-hydrogenase" evidence="14">
    <location>
        <begin position="8"/>
        <end position="166"/>
    </location>
</feature>
<keyword evidence="7" id="KW-0479">Metal-binding</keyword>
<evidence type="ECO:0000313" key="15">
    <source>
        <dbReference type="EMBL" id="PAU77694.1"/>
    </source>
</evidence>
<keyword evidence="6 13" id="KW-0812">Transmembrane</keyword>
<evidence type="ECO:0000256" key="3">
    <source>
        <dbReference type="ARBA" id="ARBA00022448"/>
    </source>
</evidence>
<sequence>MTMPNQHRYSALSTINHWVTALLVVVMLALGYAAAAAPSEAVEGYVMGIHVSLGFFVFLFVAWRVIVRWYEGFPESTGQTALERWSAYLMHRAILVLLALLVITGPMYLFTEDECMNVFNWFSVCVPLESLSVIHEPMEWLHVYIGLYLLPALLVLHLVGAIHHYAVGGKQEDPSNL</sequence>
<dbReference type="GO" id="GO:0046872">
    <property type="term" value="F:metal ion binding"/>
    <property type="evidence" value="ECO:0007669"/>
    <property type="project" value="UniProtKB-KW"/>
</dbReference>
<dbReference type="GO" id="GO:0022904">
    <property type="term" value="P:respiratory electron transport chain"/>
    <property type="evidence" value="ECO:0007669"/>
    <property type="project" value="InterPro"/>
</dbReference>
<dbReference type="GO" id="GO:0005886">
    <property type="term" value="C:plasma membrane"/>
    <property type="evidence" value="ECO:0007669"/>
    <property type="project" value="UniProtKB-SubCell"/>
</dbReference>
<dbReference type="GO" id="GO:0020037">
    <property type="term" value="F:heme binding"/>
    <property type="evidence" value="ECO:0007669"/>
    <property type="project" value="TreeGrafter"/>
</dbReference>
<dbReference type="Gene3D" id="1.20.950.20">
    <property type="entry name" value="Transmembrane di-heme cytochromes, Chain C"/>
    <property type="match status" value="1"/>
</dbReference>
<comment type="caution">
    <text evidence="15">The sequence shown here is derived from an EMBL/GenBank/DDBJ whole genome shotgun (WGS) entry which is preliminary data.</text>
</comment>
<evidence type="ECO:0000256" key="4">
    <source>
        <dbReference type="ARBA" id="ARBA00022475"/>
    </source>
</evidence>
<comment type="similarity">
    <text evidence="12">Belongs to the cytochrome b561 family.</text>
</comment>
<dbReference type="EMBL" id="NSKD01000009">
    <property type="protein sequence ID" value="PAU77694.1"/>
    <property type="molecule type" value="Genomic_DNA"/>
</dbReference>
<evidence type="ECO:0000256" key="7">
    <source>
        <dbReference type="ARBA" id="ARBA00022723"/>
    </source>
</evidence>
<protein>
    <submittedName>
        <fullName evidence="15">Cytochrome B</fullName>
    </submittedName>
</protein>
<reference evidence="15 16" key="1">
    <citation type="submission" date="2017-08" db="EMBL/GenBank/DDBJ databases">
        <title>Halovibrio sewagensis sp. nov., isolated from wastewater of high salinity.</title>
        <authorList>
            <person name="Dong X."/>
            <person name="Zhang G."/>
        </authorList>
    </citation>
    <scope>NUCLEOTIDE SEQUENCE [LARGE SCALE GENOMIC DNA]</scope>
    <source>
        <strain evidence="15 16">YL5-2</strain>
    </source>
</reference>
<keyword evidence="4" id="KW-1003">Cell membrane</keyword>
<accession>A0A2A2EYZ2</accession>
<organism evidence="15 16">
    <name type="scientific">Halovibrio salipaludis</name>
    <dbReference type="NCBI Taxonomy" id="2032626"/>
    <lineage>
        <taxon>Bacteria</taxon>
        <taxon>Pseudomonadati</taxon>
        <taxon>Pseudomonadota</taxon>
        <taxon>Gammaproteobacteria</taxon>
        <taxon>Oceanospirillales</taxon>
        <taxon>Halomonadaceae</taxon>
        <taxon>Halovibrio</taxon>
    </lineage>
</organism>
<proteinExistence type="inferred from homology"/>
<evidence type="ECO:0000256" key="13">
    <source>
        <dbReference type="SAM" id="Phobius"/>
    </source>
</evidence>
<evidence type="ECO:0000313" key="16">
    <source>
        <dbReference type="Proteomes" id="UP000218896"/>
    </source>
</evidence>
<feature type="transmembrane region" description="Helical" evidence="13">
    <location>
        <begin position="45"/>
        <end position="67"/>
    </location>
</feature>
<evidence type="ECO:0000256" key="12">
    <source>
        <dbReference type="ARBA" id="ARBA00037975"/>
    </source>
</evidence>
<dbReference type="Proteomes" id="UP000218896">
    <property type="component" value="Unassembled WGS sequence"/>
</dbReference>
<dbReference type="AlphaFoldDB" id="A0A2A2EYZ2"/>
<dbReference type="PANTHER" id="PTHR30529:SF1">
    <property type="entry name" value="CYTOCHROME B561 HOMOLOG 2"/>
    <property type="match status" value="1"/>
</dbReference>
<dbReference type="GO" id="GO:0009055">
    <property type="term" value="F:electron transfer activity"/>
    <property type="evidence" value="ECO:0007669"/>
    <property type="project" value="InterPro"/>
</dbReference>
<dbReference type="PANTHER" id="PTHR30529">
    <property type="entry name" value="CYTOCHROME B561"/>
    <property type="match status" value="1"/>
</dbReference>
<dbReference type="InterPro" id="IPR011577">
    <property type="entry name" value="Cyt_b561_bac/Ni-Hgenase"/>
</dbReference>
<comment type="subcellular location">
    <subcellularLocation>
        <location evidence="2">Cell membrane</location>
        <topology evidence="2">Multi-pass membrane protein</topology>
    </subcellularLocation>
</comment>
<dbReference type="InterPro" id="IPR052168">
    <property type="entry name" value="Cytochrome_b561_oxidase"/>
</dbReference>
<keyword evidence="3" id="KW-0813">Transport</keyword>
<evidence type="ECO:0000256" key="6">
    <source>
        <dbReference type="ARBA" id="ARBA00022692"/>
    </source>
</evidence>
<dbReference type="SUPFAM" id="SSF81342">
    <property type="entry name" value="Transmembrane di-heme cytochromes"/>
    <property type="match status" value="1"/>
</dbReference>
<evidence type="ECO:0000256" key="2">
    <source>
        <dbReference type="ARBA" id="ARBA00004651"/>
    </source>
</evidence>
<dbReference type="InterPro" id="IPR016174">
    <property type="entry name" value="Di-haem_cyt_TM"/>
</dbReference>
<comment type="cofactor">
    <cofactor evidence="1">
        <name>heme b</name>
        <dbReference type="ChEBI" id="CHEBI:60344"/>
    </cofactor>
</comment>
<gene>
    <name evidence="15" type="ORF">CK501_14640</name>
</gene>
<evidence type="ECO:0000256" key="1">
    <source>
        <dbReference type="ARBA" id="ARBA00001970"/>
    </source>
</evidence>
<dbReference type="Pfam" id="PF01292">
    <property type="entry name" value="Ni_hydr_CYTB"/>
    <property type="match status" value="1"/>
</dbReference>